<evidence type="ECO:0000256" key="1">
    <source>
        <dbReference type="SAM" id="MobiDB-lite"/>
    </source>
</evidence>
<name>A0AAV9XTW7_9PEZI</name>
<proteinExistence type="predicted"/>
<dbReference type="EMBL" id="JAVHJO010000001">
    <property type="protein sequence ID" value="KAK6544664.1"/>
    <property type="molecule type" value="Genomic_DNA"/>
</dbReference>
<organism evidence="2 3">
    <name type="scientific">Orbilia ellipsospora</name>
    <dbReference type="NCBI Taxonomy" id="2528407"/>
    <lineage>
        <taxon>Eukaryota</taxon>
        <taxon>Fungi</taxon>
        <taxon>Dikarya</taxon>
        <taxon>Ascomycota</taxon>
        <taxon>Pezizomycotina</taxon>
        <taxon>Orbiliomycetes</taxon>
        <taxon>Orbiliales</taxon>
        <taxon>Orbiliaceae</taxon>
        <taxon>Orbilia</taxon>
    </lineage>
</organism>
<dbReference type="AlphaFoldDB" id="A0AAV9XTW7"/>
<protein>
    <submittedName>
        <fullName evidence="2">Uncharacterized protein</fullName>
    </submittedName>
</protein>
<gene>
    <name evidence="2" type="ORF">TWF694_001352</name>
</gene>
<evidence type="ECO:0000313" key="2">
    <source>
        <dbReference type="EMBL" id="KAK6544664.1"/>
    </source>
</evidence>
<dbReference type="Proteomes" id="UP001365542">
    <property type="component" value="Unassembled WGS sequence"/>
</dbReference>
<reference evidence="2 3" key="1">
    <citation type="submission" date="2019-10" db="EMBL/GenBank/DDBJ databases">
        <authorList>
            <person name="Palmer J.M."/>
        </authorList>
    </citation>
    <scope>NUCLEOTIDE SEQUENCE [LARGE SCALE GENOMIC DNA]</scope>
    <source>
        <strain evidence="2 3">TWF694</strain>
    </source>
</reference>
<comment type="caution">
    <text evidence="2">The sequence shown here is derived from an EMBL/GenBank/DDBJ whole genome shotgun (WGS) entry which is preliminary data.</text>
</comment>
<sequence length="122" mass="13323">MISAMAGGKDAPVLPPPPGSHDPQLTNEDGTPIANAWYKTNEGPIFVHGPAPHPPPQHKKLKKEKKKTERSNNYGSRSEVCGDFCTCCDSITGCFRGCFEKGRMSRSCDCQGDCDFCFCCFC</sequence>
<feature type="region of interest" description="Disordered" evidence="1">
    <location>
        <begin position="1"/>
        <end position="77"/>
    </location>
</feature>
<feature type="compositionally biased region" description="Basic residues" evidence="1">
    <location>
        <begin position="56"/>
        <end position="65"/>
    </location>
</feature>
<keyword evidence="3" id="KW-1185">Reference proteome</keyword>
<accession>A0AAV9XTW7</accession>
<evidence type="ECO:0000313" key="3">
    <source>
        <dbReference type="Proteomes" id="UP001365542"/>
    </source>
</evidence>